<evidence type="ECO:0000313" key="1">
    <source>
        <dbReference type="EMBL" id="KKO02812.1"/>
    </source>
</evidence>
<accession>A0A0F9XTN7</accession>
<name>A0A0F9XTN7_9ZZZZ</name>
<reference evidence="1" key="1">
    <citation type="journal article" date="2015" name="Nature">
        <title>Complex archaea that bridge the gap between prokaryotes and eukaryotes.</title>
        <authorList>
            <person name="Spang A."/>
            <person name="Saw J.H."/>
            <person name="Jorgensen S.L."/>
            <person name="Zaremba-Niedzwiedzka K."/>
            <person name="Martijn J."/>
            <person name="Lind A.E."/>
            <person name="van Eijk R."/>
            <person name="Schleper C."/>
            <person name="Guy L."/>
            <person name="Ettema T.J."/>
        </authorList>
    </citation>
    <scope>NUCLEOTIDE SEQUENCE</scope>
</reference>
<dbReference type="AlphaFoldDB" id="A0A0F9XTN7"/>
<dbReference type="InterPro" id="IPR008949">
    <property type="entry name" value="Isoprenoid_synthase_dom_sf"/>
</dbReference>
<comment type="caution">
    <text evidence="1">The sequence shown here is derived from an EMBL/GenBank/DDBJ whole genome shotgun (WGS) entry which is preliminary data.</text>
</comment>
<proteinExistence type="predicted"/>
<sequence length="327" mass="39173">MIINKILKQLTPERVKKEVEAIQKIKLPPKLQKWVKEYEKVGDRDEFIWKWTYRIVQIITLPTIIRKYQKSVWEIKTLILIMFAVLLNDAADKLQNKVLLNELMKIPFLENCIKFGYLNQKEKKYLFFTKKLWNYISHTIKRYPRYKEFKDIFNFDIVQVLSGSQHDYLITKNYYFINKTEYWLYPPHTMVAIVSGMLDLMCSSKFNIQELRIIREVLWQAQKMARIGNWLSSWKKEIEEEDFTSGVFAYAIDSGALSVNDFKKENKLEIIKKIESSKIEKKLLKEWAQCYDEINNLNKKIKSVDVERFLFGLKKLLVSELSCQVYK</sequence>
<dbReference type="EMBL" id="LAZR01000029">
    <property type="protein sequence ID" value="KKO02812.1"/>
    <property type="molecule type" value="Genomic_DNA"/>
</dbReference>
<dbReference type="SUPFAM" id="SSF48576">
    <property type="entry name" value="Terpenoid synthases"/>
    <property type="match status" value="1"/>
</dbReference>
<organism evidence="1">
    <name type="scientific">marine sediment metagenome</name>
    <dbReference type="NCBI Taxonomy" id="412755"/>
    <lineage>
        <taxon>unclassified sequences</taxon>
        <taxon>metagenomes</taxon>
        <taxon>ecological metagenomes</taxon>
    </lineage>
</organism>
<gene>
    <name evidence="1" type="ORF">LCGC14_0102620</name>
</gene>
<protein>
    <submittedName>
        <fullName evidence="1">Uncharacterized protein</fullName>
    </submittedName>
</protein>